<dbReference type="SMART" id="SM00943">
    <property type="entry name" value="Prim-Pol"/>
    <property type="match status" value="1"/>
</dbReference>
<comment type="caution">
    <text evidence="3">The sequence shown here is derived from an EMBL/GenBank/DDBJ whole genome shotgun (WGS) entry which is preliminary data.</text>
</comment>
<gene>
    <name evidence="3" type="ORF">BSZ19_16220</name>
</gene>
<dbReference type="CDD" id="cd04859">
    <property type="entry name" value="Prim_Pol"/>
    <property type="match status" value="1"/>
</dbReference>
<dbReference type="Proteomes" id="UP000193335">
    <property type="component" value="Unassembled WGS sequence"/>
</dbReference>
<feature type="region of interest" description="Disordered" evidence="1">
    <location>
        <begin position="246"/>
        <end position="278"/>
    </location>
</feature>
<dbReference type="InterPro" id="IPR015330">
    <property type="entry name" value="DNA_primase/pol_bifunc_N"/>
</dbReference>
<evidence type="ECO:0000313" key="4">
    <source>
        <dbReference type="Proteomes" id="UP000193335"/>
    </source>
</evidence>
<protein>
    <recommendedName>
        <fullName evidence="2">DNA primase/polymerase bifunctional N-terminal domain-containing protein</fullName>
    </recommendedName>
</protein>
<proteinExistence type="predicted"/>
<organism evidence="3 4">
    <name type="scientific">Bradyrhizobium japonicum</name>
    <dbReference type="NCBI Taxonomy" id="375"/>
    <lineage>
        <taxon>Bacteria</taxon>
        <taxon>Pseudomonadati</taxon>
        <taxon>Pseudomonadota</taxon>
        <taxon>Alphaproteobacteria</taxon>
        <taxon>Hyphomicrobiales</taxon>
        <taxon>Nitrobacteraceae</taxon>
        <taxon>Bradyrhizobium</taxon>
    </lineage>
</organism>
<sequence length="278" mass="29783">MLHLALTLAAAGVPVFPCRPENKRPFTSSGFKAASVFPHVLRRWWSDWPDALVGMPTGERSGVWVLDMDSYKGATEADLPHSLPPTRTVRTRSGGRHFYFRHVGLGNSPGRLSSAWDVRGHGGFVLVPGNPGYTLEHDLPPAVAPEWLLALIRPKPYVPRPSQPYAAGEHDAYVAGALKAELAALSGAAAGSRGYQLNTSAFRLGTLVGAGALARAFAEAGLWDAATSCGLVAVDGERAVRATIRRGLDAGTKQPRSLPERDSTPMPDISRLLRKHKA</sequence>
<dbReference type="Pfam" id="PF09250">
    <property type="entry name" value="Prim-Pol"/>
    <property type="match status" value="1"/>
</dbReference>
<dbReference type="AlphaFoldDB" id="A0A1Y2JSI4"/>
<reference evidence="3 4" key="1">
    <citation type="submission" date="2017-03" db="EMBL/GenBank/DDBJ databases">
        <title>Whole genome sequences of fourteen strains of Bradyrhizobium canariense and one strain of Bradyrhizobium japonicum isolated from Lupinus (Papilionoideae: Genisteae) species in Algeria.</title>
        <authorList>
            <person name="Crovadore J."/>
            <person name="Chekireb D."/>
            <person name="Brachmann A."/>
            <person name="Chablais R."/>
            <person name="Cochard B."/>
            <person name="Lefort F."/>
        </authorList>
    </citation>
    <scope>NUCLEOTIDE SEQUENCE [LARGE SCALE GENOMIC DNA]</scope>
    <source>
        <strain evidence="3 4">UBMA197</strain>
    </source>
</reference>
<evidence type="ECO:0000259" key="2">
    <source>
        <dbReference type="SMART" id="SM00943"/>
    </source>
</evidence>
<evidence type="ECO:0000313" key="3">
    <source>
        <dbReference type="EMBL" id="OSJ33188.1"/>
    </source>
</evidence>
<dbReference type="RefSeq" id="WP_085400694.1">
    <property type="nucleotide sequence ID" value="NZ_NAFL01000243.1"/>
</dbReference>
<dbReference type="EMBL" id="NAFL01000243">
    <property type="protein sequence ID" value="OSJ33188.1"/>
    <property type="molecule type" value="Genomic_DNA"/>
</dbReference>
<accession>A0A1Y2JSI4</accession>
<name>A0A1Y2JSI4_BRAJP</name>
<feature type="domain" description="DNA primase/polymerase bifunctional N-terminal" evidence="2">
    <location>
        <begin position="5"/>
        <end position="148"/>
    </location>
</feature>
<dbReference type="SUPFAM" id="SSF56747">
    <property type="entry name" value="Prim-pol domain"/>
    <property type="match status" value="1"/>
</dbReference>
<evidence type="ECO:0000256" key="1">
    <source>
        <dbReference type="SAM" id="MobiDB-lite"/>
    </source>
</evidence>